<dbReference type="GO" id="GO:0071555">
    <property type="term" value="P:cell wall organization"/>
    <property type="evidence" value="ECO:0007669"/>
    <property type="project" value="UniProtKB-KW"/>
</dbReference>
<gene>
    <name evidence="12" type="ORF">D4A47_13980</name>
</gene>
<accession>A0A498CJ91</accession>
<evidence type="ECO:0000259" key="11">
    <source>
        <dbReference type="Pfam" id="PF00768"/>
    </source>
</evidence>
<keyword evidence="12" id="KW-0121">Carboxypeptidase</keyword>
<dbReference type="PANTHER" id="PTHR21581:SF6">
    <property type="entry name" value="TRAFFICKING PROTEIN PARTICLE COMPLEX SUBUNIT 12"/>
    <property type="match status" value="1"/>
</dbReference>
<dbReference type="GO" id="GO:0008360">
    <property type="term" value="P:regulation of cell shape"/>
    <property type="evidence" value="ECO:0007669"/>
    <property type="project" value="UniProtKB-KW"/>
</dbReference>
<evidence type="ECO:0000256" key="4">
    <source>
        <dbReference type="ARBA" id="ARBA00022960"/>
    </source>
</evidence>
<evidence type="ECO:0000313" key="13">
    <source>
        <dbReference type="Proteomes" id="UP000276301"/>
    </source>
</evidence>
<dbReference type="RefSeq" id="WP_147437576.1">
    <property type="nucleotide sequence ID" value="NZ_RCHT01000068.1"/>
</dbReference>
<dbReference type="Proteomes" id="UP000276301">
    <property type="component" value="Unassembled WGS sequence"/>
</dbReference>
<keyword evidence="4" id="KW-0133">Cell shape</keyword>
<comment type="similarity">
    <text evidence="1 9">Belongs to the peptidase S11 family.</text>
</comment>
<evidence type="ECO:0000256" key="9">
    <source>
        <dbReference type="RuleBase" id="RU004016"/>
    </source>
</evidence>
<feature type="chain" id="PRO_5019808609" evidence="10">
    <location>
        <begin position="24"/>
        <end position="315"/>
    </location>
</feature>
<evidence type="ECO:0000256" key="7">
    <source>
        <dbReference type="PIRSR" id="PIRSR618044-1"/>
    </source>
</evidence>
<keyword evidence="3" id="KW-0378">Hydrolase</keyword>
<dbReference type="Pfam" id="PF00768">
    <property type="entry name" value="Peptidase_S11"/>
    <property type="match status" value="1"/>
</dbReference>
<feature type="domain" description="Peptidase S11 D-alanyl-D-alanine carboxypeptidase A N-terminal" evidence="11">
    <location>
        <begin position="29"/>
        <end position="260"/>
    </location>
</feature>
<evidence type="ECO:0000256" key="8">
    <source>
        <dbReference type="PIRSR" id="PIRSR618044-2"/>
    </source>
</evidence>
<keyword evidence="6" id="KW-0961">Cell wall biogenesis/degradation</keyword>
<feature type="non-terminal residue" evidence="12">
    <location>
        <position position="315"/>
    </location>
</feature>
<evidence type="ECO:0000313" key="12">
    <source>
        <dbReference type="EMBL" id="RLL06071.1"/>
    </source>
</evidence>
<dbReference type="GO" id="GO:0009252">
    <property type="term" value="P:peptidoglycan biosynthetic process"/>
    <property type="evidence" value="ECO:0007669"/>
    <property type="project" value="UniProtKB-KW"/>
</dbReference>
<dbReference type="Gene3D" id="3.40.710.10">
    <property type="entry name" value="DD-peptidase/beta-lactamase superfamily"/>
    <property type="match status" value="1"/>
</dbReference>
<feature type="binding site" evidence="8">
    <location>
        <position position="231"/>
    </location>
    <ligand>
        <name>substrate</name>
    </ligand>
</feature>
<evidence type="ECO:0000256" key="5">
    <source>
        <dbReference type="ARBA" id="ARBA00022984"/>
    </source>
</evidence>
<dbReference type="PRINTS" id="PR00725">
    <property type="entry name" value="DADACBPTASE1"/>
</dbReference>
<dbReference type="InterPro" id="IPR012338">
    <property type="entry name" value="Beta-lactam/transpept-like"/>
</dbReference>
<feature type="active site" description="Acyl-ester intermediate" evidence="7">
    <location>
        <position position="62"/>
    </location>
</feature>
<evidence type="ECO:0000256" key="1">
    <source>
        <dbReference type="ARBA" id="ARBA00007164"/>
    </source>
</evidence>
<feature type="active site" description="Proton acceptor" evidence="7">
    <location>
        <position position="65"/>
    </location>
</feature>
<comment type="caution">
    <text evidence="12">The sequence shown here is derived from an EMBL/GenBank/DDBJ whole genome shotgun (WGS) entry which is preliminary data.</text>
</comment>
<keyword evidence="2 10" id="KW-0732">Signal</keyword>
<reference evidence="12 13" key="1">
    <citation type="submission" date="2018-10" db="EMBL/GenBank/DDBJ databases">
        <title>Anaerotruncus faecis sp. nov., isolated from human feces.</title>
        <authorList>
            <person name="Wang Y.-J."/>
        </authorList>
    </citation>
    <scope>NUCLEOTIDE SEQUENCE [LARGE SCALE GENOMIC DNA]</scope>
    <source>
        <strain evidence="12 13">22A2-44</strain>
    </source>
</reference>
<keyword evidence="5" id="KW-0573">Peptidoglycan synthesis</keyword>
<sequence length="315" mass="33949">MRKFLTLLAALLIALPLSLPASAEQNPGQPPTLYAEAAILVDADTGQVLYQKNPDKKMYPASITKLMTCLIAMEEAQPDDVVTMTDEAVFAVPRDTTHIALTGGEQLTVEQLEYAMMVESANDAANGLAVHLAGSLEAFARRMNSRAAELGLQNTNFVNANGLPNTAHYTSARDMAVITREAYGHPEFRTLAGTTHYEIPPTNKQAETRRLNNRNYMFTLNDTYPGAFAGKVGWTEESGHTLVTLAERGGVTLICIVLHSDGVIDAQYIDSTNLFDYGFGAFSRTAVPASKIERREAPYTGADGGTLTASLAAEG</sequence>
<dbReference type="GO" id="GO:0009002">
    <property type="term" value="F:serine-type D-Ala-D-Ala carboxypeptidase activity"/>
    <property type="evidence" value="ECO:0007669"/>
    <property type="project" value="InterPro"/>
</dbReference>
<dbReference type="SUPFAM" id="SSF56601">
    <property type="entry name" value="beta-lactamase/transpeptidase-like"/>
    <property type="match status" value="1"/>
</dbReference>
<evidence type="ECO:0000256" key="3">
    <source>
        <dbReference type="ARBA" id="ARBA00022801"/>
    </source>
</evidence>
<proteinExistence type="inferred from homology"/>
<keyword evidence="13" id="KW-1185">Reference proteome</keyword>
<evidence type="ECO:0000256" key="10">
    <source>
        <dbReference type="SAM" id="SignalP"/>
    </source>
</evidence>
<dbReference type="PANTHER" id="PTHR21581">
    <property type="entry name" value="D-ALANYL-D-ALANINE CARBOXYPEPTIDASE"/>
    <property type="match status" value="1"/>
</dbReference>
<organism evidence="12 13">
    <name type="scientific">Anaerotruncus massiliensis</name>
    <name type="common">ex Liu et al. 2021</name>
    <dbReference type="NCBI Taxonomy" id="2321404"/>
    <lineage>
        <taxon>Bacteria</taxon>
        <taxon>Bacillati</taxon>
        <taxon>Bacillota</taxon>
        <taxon>Clostridia</taxon>
        <taxon>Eubacteriales</taxon>
        <taxon>Oscillospiraceae</taxon>
        <taxon>Anaerotruncus</taxon>
    </lineage>
</organism>
<evidence type="ECO:0000256" key="6">
    <source>
        <dbReference type="ARBA" id="ARBA00023316"/>
    </source>
</evidence>
<feature type="signal peptide" evidence="10">
    <location>
        <begin position="1"/>
        <end position="23"/>
    </location>
</feature>
<dbReference type="GO" id="GO:0006508">
    <property type="term" value="P:proteolysis"/>
    <property type="evidence" value="ECO:0007669"/>
    <property type="project" value="InterPro"/>
</dbReference>
<dbReference type="EMBL" id="RCHT01000068">
    <property type="protein sequence ID" value="RLL06071.1"/>
    <property type="molecule type" value="Genomic_DNA"/>
</dbReference>
<protein>
    <submittedName>
        <fullName evidence="12">D-alanyl-D-alanine carboxypeptidase</fullName>
    </submittedName>
</protein>
<dbReference type="InterPro" id="IPR018044">
    <property type="entry name" value="Peptidase_S11"/>
</dbReference>
<feature type="active site" evidence="7">
    <location>
        <position position="120"/>
    </location>
</feature>
<keyword evidence="12" id="KW-0645">Protease</keyword>
<name>A0A498CJ91_9FIRM</name>
<evidence type="ECO:0000256" key="2">
    <source>
        <dbReference type="ARBA" id="ARBA00022729"/>
    </source>
</evidence>
<dbReference type="AlphaFoldDB" id="A0A498CJ91"/>
<dbReference type="InterPro" id="IPR001967">
    <property type="entry name" value="Peptidase_S11_N"/>
</dbReference>